<protein>
    <submittedName>
        <fullName evidence="1">Uncharacterized protein</fullName>
    </submittedName>
</protein>
<sequence length="129" mass="14773">SFSSVPEHPLKKSITGVFDINPRLKEINDELLWRLCPQGNMFENAPFDGDTSFKSVKKYEQKRTNELKEQFASTLSKAKELKDFESTLYSANSFVRPRRASSLEGSSKSGGRKKLDRALLKNYIKYSDE</sequence>
<evidence type="ECO:0000313" key="2">
    <source>
        <dbReference type="Proteomes" id="UP000268321"/>
    </source>
</evidence>
<accession>A0A4P9ZAY7</accession>
<dbReference type="Proteomes" id="UP000268321">
    <property type="component" value="Unassembled WGS sequence"/>
</dbReference>
<evidence type="ECO:0000313" key="1">
    <source>
        <dbReference type="EMBL" id="RKP28960.1"/>
    </source>
</evidence>
<organism evidence="1 2">
    <name type="scientific">Metschnikowia bicuspidata</name>
    <dbReference type="NCBI Taxonomy" id="27322"/>
    <lineage>
        <taxon>Eukaryota</taxon>
        <taxon>Fungi</taxon>
        <taxon>Dikarya</taxon>
        <taxon>Ascomycota</taxon>
        <taxon>Saccharomycotina</taxon>
        <taxon>Pichiomycetes</taxon>
        <taxon>Metschnikowiaceae</taxon>
        <taxon>Metschnikowia</taxon>
    </lineage>
</organism>
<feature type="non-terminal residue" evidence="1">
    <location>
        <position position="1"/>
    </location>
</feature>
<dbReference type="OrthoDB" id="4012429at2759"/>
<dbReference type="AlphaFoldDB" id="A0A4P9ZAY7"/>
<dbReference type="EMBL" id="ML004529">
    <property type="protein sequence ID" value="RKP28960.1"/>
    <property type="molecule type" value="Genomic_DNA"/>
</dbReference>
<name>A0A4P9ZAY7_9ASCO</name>
<proteinExistence type="predicted"/>
<feature type="non-terminal residue" evidence="1">
    <location>
        <position position="129"/>
    </location>
</feature>
<reference evidence="2" key="1">
    <citation type="journal article" date="2018" name="Nat. Microbiol.">
        <title>Leveraging single-cell genomics to expand the fungal tree of life.</title>
        <authorList>
            <person name="Ahrendt S.R."/>
            <person name="Quandt C.A."/>
            <person name="Ciobanu D."/>
            <person name="Clum A."/>
            <person name="Salamov A."/>
            <person name="Andreopoulos B."/>
            <person name="Cheng J.F."/>
            <person name="Woyke T."/>
            <person name="Pelin A."/>
            <person name="Henrissat B."/>
            <person name="Reynolds N.K."/>
            <person name="Benny G.L."/>
            <person name="Smith M.E."/>
            <person name="James T.Y."/>
            <person name="Grigoriev I.V."/>
        </authorList>
    </citation>
    <scope>NUCLEOTIDE SEQUENCE [LARGE SCALE GENOMIC DNA]</scope>
    <source>
        <strain evidence="2">Baker2002</strain>
    </source>
</reference>
<keyword evidence="2" id="KW-1185">Reference proteome</keyword>
<gene>
    <name evidence="1" type="ORF">METBISCDRAFT_1671</name>
</gene>